<dbReference type="Proteomes" id="UP000285317">
    <property type="component" value="Chromosome"/>
</dbReference>
<proteinExistence type="predicted"/>
<dbReference type="CDD" id="cd02440">
    <property type="entry name" value="AdoMet_MTases"/>
    <property type="match status" value="1"/>
</dbReference>
<protein>
    <recommendedName>
        <fullName evidence="1">Methyltransferase domain-containing protein</fullName>
    </recommendedName>
</protein>
<evidence type="ECO:0000313" key="3">
    <source>
        <dbReference type="Proteomes" id="UP000285317"/>
    </source>
</evidence>
<evidence type="ECO:0000259" key="1">
    <source>
        <dbReference type="Pfam" id="PF13649"/>
    </source>
</evidence>
<accession>A0A3Q9UYX5</accession>
<sequence>MVQVDRGEHLRAGEWLDPNREYWEGRAGDGAPLRAFGAAVPAGARVLHLQCGAGGDALLLAERGEDVIGVDFSMPAIRLAREAARERGLAERTRFVCANLYELRHMLPEPDAFDAVVTTLDAVAWLPDLEEWARVVEWFVAPGGTAVIGAQARPRVDDPAVRTWERSGEDVAEALRATGLEVAASALDGVAWTATKPE</sequence>
<dbReference type="EMBL" id="CP028137">
    <property type="protein sequence ID" value="AZZ52457.1"/>
    <property type="molecule type" value="Genomic_DNA"/>
</dbReference>
<name>A0A3Q9UYX5_9MICO</name>
<dbReference type="SUPFAM" id="SSF53335">
    <property type="entry name" value="S-adenosyl-L-methionine-dependent methyltransferases"/>
    <property type="match status" value="1"/>
</dbReference>
<dbReference type="AlphaFoldDB" id="A0A3Q9UYX5"/>
<dbReference type="KEGG" id="rfs:C1I64_10645"/>
<dbReference type="InterPro" id="IPR029063">
    <property type="entry name" value="SAM-dependent_MTases_sf"/>
</dbReference>
<organism evidence="2 3">
    <name type="scientific">Rathayibacter festucae DSM 15932</name>
    <dbReference type="NCBI Taxonomy" id="1328866"/>
    <lineage>
        <taxon>Bacteria</taxon>
        <taxon>Bacillati</taxon>
        <taxon>Actinomycetota</taxon>
        <taxon>Actinomycetes</taxon>
        <taxon>Micrococcales</taxon>
        <taxon>Microbacteriaceae</taxon>
        <taxon>Rathayibacter</taxon>
    </lineage>
</organism>
<reference evidence="2 3" key="1">
    <citation type="submission" date="2018-03" db="EMBL/GenBank/DDBJ databases">
        <title>Bacteriophage NCPPB3778 and a type I-E CRISPR drive the evolution of the US Biological Select Agent, Rathayibacter toxicus.</title>
        <authorList>
            <person name="Davis E.W.II."/>
            <person name="Tabima J.F."/>
            <person name="Weisberg A.J."/>
            <person name="Dantas Lopes L."/>
            <person name="Wiseman M.S."/>
            <person name="Wiseman M.S."/>
            <person name="Pupko T."/>
            <person name="Belcher M.S."/>
            <person name="Sechler A.J."/>
            <person name="Tancos M.A."/>
            <person name="Schroeder B.K."/>
            <person name="Murray T.D."/>
            <person name="Luster D.G."/>
            <person name="Schneider W.L."/>
            <person name="Rogers E."/>
            <person name="Andreote F.D."/>
            <person name="Grunwald N.J."/>
            <person name="Putnam M.L."/>
            <person name="Chang J.H."/>
        </authorList>
    </citation>
    <scope>NUCLEOTIDE SEQUENCE [LARGE SCALE GENOMIC DNA]</scope>
    <source>
        <strain evidence="2 3">DSM 15932</strain>
    </source>
</reference>
<dbReference type="Gene3D" id="3.40.50.150">
    <property type="entry name" value="Vaccinia Virus protein VP39"/>
    <property type="match status" value="1"/>
</dbReference>
<dbReference type="Pfam" id="PF13649">
    <property type="entry name" value="Methyltransf_25"/>
    <property type="match status" value="1"/>
</dbReference>
<feature type="domain" description="Methyltransferase" evidence="1">
    <location>
        <begin position="46"/>
        <end position="144"/>
    </location>
</feature>
<dbReference type="RefSeq" id="WP_123447576.1">
    <property type="nucleotide sequence ID" value="NZ_CP028137.1"/>
</dbReference>
<dbReference type="InterPro" id="IPR041698">
    <property type="entry name" value="Methyltransf_25"/>
</dbReference>
<gene>
    <name evidence="2" type="ORF">C1I64_10645</name>
</gene>
<evidence type="ECO:0000313" key="2">
    <source>
        <dbReference type="EMBL" id="AZZ52457.1"/>
    </source>
</evidence>